<dbReference type="EMBL" id="SAYG01000009">
    <property type="protein sequence ID" value="TXJ44244.1"/>
    <property type="molecule type" value="Genomic_DNA"/>
</dbReference>
<evidence type="ECO:0000313" key="3">
    <source>
        <dbReference type="Proteomes" id="UP000324574"/>
    </source>
</evidence>
<name>A0A5C8F4E6_9SPIR</name>
<gene>
    <name evidence="1" type="ORF">EPJ69_08420</name>
    <name evidence="2" type="ORF">EPJ70_08405</name>
</gene>
<evidence type="ECO:0000313" key="4">
    <source>
        <dbReference type="Proteomes" id="UP000324707"/>
    </source>
</evidence>
<proteinExistence type="predicted"/>
<reference evidence="2" key="2">
    <citation type="submission" date="2019-01" db="EMBL/GenBank/DDBJ databases">
        <authorList>
            <person name="Thorell K."/>
        </authorList>
    </citation>
    <scope>NUCLEOTIDE SEQUENCE</scope>
    <source>
        <strain evidence="2">PC3714II</strain>
        <strain evidence="1">PC5538III-lc</strain>
    </source>
</reference>
<dbReference type="RefSeq" id="WP_147526949.1">
    <property type="nucleotide sequence ID" value="NZ_SAXX01000022.1"/>
</dbReference>
<reference evidence="3 4" key="1">
    <citation type="journal article" date="1992" name="Lakartidningen">
        <title>[Penicillin V and not amoxicillin is the first choice preparation in acute otitis].</title>
        <authorList>
            <person name="Kamme C."/>
            <person name="Lundgren K."/>
            <person name="Prellner K."/>
        </authorList>
    </citation>
    <scope>NUCLEOTIDE SEQUENCE [LARGE SCALE GENOMIC DNA]</scope>
    <source>
        <strain evidence="2 3">PC3714II</strain>
        <strain evidence="1 4">PC5538III-lc</strain>
    </source>
</reference>
<accession>A0A5C8F4E6</accession>
<organism evidence="2 3">
    <name type="scientific">Brachyspira aalborgi</name>
    <dbReference type="NCBI Taxonomy" id="29522"/>
    <lineage>
        <taxon>Bacteria</taxon>
        <taxon>Pseudomonadati</taxon>
        <taxon>Spirochaetota</taxon>
        <taxon>Spirochaetia</taxon>
        <taxon>Brachyspirales</taxon>
        <taxon>Brachyspiraceae</taxon>
        <taxon>Brachyspira</taxon>
    </lineage>
</organism>
<evidence type="ECO:0000313" key="2">
    <source>
        <dbReference type="EMBL" id="TXJ44244.1"/>
    </source>
</evidence>
<dbReference type="Pfam" id="PF20118">
    <property type="entry name" value="DUF6508"/>
    <property type="match status" value="1"/>
</dbReference>
<comment type="caution">
    <text evidence="2">The sequence shown here is derived from an EMBL/GenBank/DDBJ whole genome shotgun (WGS) entry which is preliminary data.</text>
</comment>
<sequence length="147" mass="17508">MGRFEILTKYIEPLKNEKEYGYPVNREGKRVTKEEDLYYYYDENNTKVYTPPFYKYSDTVKSFTRDLVNFIFDTKNGDILPIKDVRTKDIKFDEKKIFSLDAASVLLLLNSPIKWERFCDGLLLRALENGRILKLLERLKEIDESQN</sequence>
<dbReference type="Proteomes" id="UP000324707">
    <property type="component" value="Unassembled WGS sequence"/>
</dbReference>
<protein>
    <submittedName>
        <fullName evidence="2">Uncharacterized protein</fullName>
    </submittedName>
</protein>
<dbReference type="Proteomes" id="UP000324574">
    <property type="component" value="Unassembled WGS sequence"/>
</dbReference>
<dbReference type="EMBL" id="SAXX01000022">
    <property type="protein sequence ID" value="TXJ30852.1"/>
    <property type="molecule type" value="Genomic_DNA"/>
</dbReference>
<evidence type="ECO:0000313" key="1">
    <source>
        <dbReference type="EMBL" id="TXJ30852.1"/>
    </source>
</evidence>
<dbReference type="AlphaFoldDB" id="A0A5C8F4E6"/>
<dbReference type="InterPro" id="IPR045425">
    <property type="entry name" value="DUF6508"/>
</dbReference>